<comment type="caution">
    <text evidence="3">The sequence shown here is derived from an EMBL/GenBank/DDBJ whole genome shotgun (WGS) entry which is preliminary data.</text>
</comment>
<reference evidence="3 4" key="1">
    <citation type="journal article" date="2016" name="Int. J. Syst. Evol. Microbiol.">
        <title>Oceanobacillus halophilus sp. nov., a novel moderately halophilic bacterium from a hypersaline lake.</title>
        <authorList>
            <person name="Amoozegar M.A."/>
            <person name="Bagheri M."/>
            <person name="Makhdoumi A."/>
            <person name="Nikou M.M."/>
            <person name="Fazeli S.A.S."/>
            <person name="Schumann P."/>
            <person name="Sproer C."/>
            <person name="Sanchez-Porro C."/>
            <person name="Ventosa A."/>
        </authorList>
    </citation>
    <scope>NUCLEOTIDE SEQUENCE [LARGE SCALE GENOMIC DNA]</scope>
    <source>
        <strain evidence="3 4">DSM 23996</strain>
    </source>
</reference>
<dbReference type="InterPro" id="IPR050270">
    <property type="entry name" value="DegV_domain_contain"/>
</dbReference>
<dbReference type="NCBIfam" id="TIGR00762">
    <property type="entry name" value="DegV"/>
    <property type="match status" value="1"/>
</dbReference>
<evidence type="ECO:0000256" key="2">
    <source>
        <dbReference type="ARBA" id="ARBA00023121"/>
    </source>
</evidence>
<dbReference type="EMBL" id="RBZP01000009">
    <property type="protein sequence ID" value="RKQ32606.1"/>
    <property type="molecule type" value="Genomic_DNA"/>
</dbReference>
<dbReference type="PANTHER" id="PTHR33434">
    <property type="entry name" value="DEGV DOMAIN-CONTAINING PROTEIN DR_1986-RELATED"/>
    <property type="match status" value="1"/>
</dbReference>
<proteinExistence type="predicted"/>
<evidence type="ECO:0000256" key="1">
    <source>
        <dbReference type="ARBA" id="ARBA00003238"/>
    </source>
</evidence>
<organism evidence="3 4">
    <name type="scientific">Oceanobacillus halophilus</name>
    <dbReference type="NCBI Taxonomy" id="930130"/>
    <lineage>
        <taxon>Bacteria</taxon>
        <taxon>Bacillati</taxon>
        <taxon>Bacillota</taxon>
        <taxon>Bacilli</taxon>
        <taxon>Bacillales</taxon>
        <taxon>Bacillaceae</taxon>
        <taxon>Oceanobacillus</taxon>
    </lineage>
</organism>
<sequence length="288" mass="32093">MTIKILTDSASDLTEEICNEYDIEMVSLTVHLDDKEYEDGKTIEPRKVYDAMRQGKAPKTSQVSPQTFKKVFTTYAEANQPLVYIAFSSQLSGTYQTAKMIEQEVKEKYPDAPIHIIDTKGASIGQGLVVLHAAKLAKQGASLEEVIEDVKYQAEHMEHIFTVDDLEYLRRGGRVSKTAAFVGTMLKIKPLLHMEDGKLIPLEKIRGAKKVFGRMLELMEQRGTDFTNQQIGISHGDDIERAEQLAEMINERFGVSKENILIEMVGAAIGAHAGPGTIALFFSNKPNK</sequence>
<name>A0A495A0B9_9BACI</name>
<dbReference type="Gene3D" id="3.40.50.10170">
    <property type="match status" value="1"/>
</dbReference>
<dbReference type="RefSeq" id="WP_121204603.1">
    <property type="nucleotide sequence ID" value="NZ_RBZP01000009.1"/>
</dbReference>
<dbReference type="SUPFAM" id="SSF82549">
    <property type="entry name" value="DAK1/DegV-like"/>
    <property type="match status" value="1"/>
</dbReference>
<dbReference type="AlphaFoldDB" id="A0A495A0B9"/>
<protein>
    <submittedName>
        <fullName evidence="3">DegV family protein</fullName>
    </submittedName>
</protein>
<dbReference type="Proteomes" id="UP000269301">
    <property type="component" value="Unassembled WGS sequence"/>
</dbReference>
<dbReference type="InterPro" id="IPR003797">
    <property type="entry name" value="DegV"/>
</dbReference>
<accession>A0A495A0B9</accession>
<dbReference type="InterPro" id="IPR043168">
    <property type="entry name" value="DegV_C"/>
</dbReference>
<keyword evidence="2" id="KW-0446">Lipid-binding</keyword>
<evidence type="ECO:0000313" key="4">
    <source>
        <dbReference type="Proteomes" id="UP000269301"/>
    </source>
</evidence>
<dbReference type="Gene3D" id="3.30.1180.10">
    <property type="match status" value="1"/>
</dbReference>
<evidence type="ECO:0000313" key="3">
    <source>
        <dbReference type="EMBL" id="RKQ32606.1"/>
    </source>
</evidence>
<dbReference type="GO" id="GO:0008289">
    <property type="term" value="F:lipid binding"/>
    <property type="evidence" value="ECO:0007669"/>
    <property type="project" value="UniProtKB-KW"/>
</dbReference>
<dbReference type="PANTHER" id="PTHR33434:SF3">
    <property type="entry name" value="DEGV DOMAIN-CONTAINING PROTEIN YITS"/>
    <property type="match status" value="1"/>
</dbReference>
<keyword evidence="4" id="KW-1185">Reference proteome</keyword>
<comment type="function">
    <text evidence="1">May bind long-chain fatty acids, such as palmitate, and may play a role in lipid transport or fatty acid metabolism.</text>
</comment>
<dbReference type="OrthoDB" id="9780660at2"/>
<gene>
    <name evidence="3" type="ORF">D8M06_11750</name>
</gene>
<dbReference type="PROSITE" id="PS51482">
    <property type="entry name" value="DEGV"/>
    <property type="match status" value="1"/>
</dbReference>
<dbReference type="Pfam" id="PF02645">
    <property type="entry name" value="DegV"/>
    <property type="match status" value="1"/>
</dbReference>